<dbReference type="InterPro" id="IPR003362">
    <property type="entry name" value="Bact_transf"/>
</dbReference>
<dbReference type="RefSeq" id="WP_146602320.1">
    <property type="nucleotide sequence ID" value="NZ_SJPY01000009.1"/>
</dbReference>
<dbReference type="PANTHER" id="PTHR30576:SF10">
    <property type="entry name" value="SLL5057 PROTEIN"/>
    <property type="match status" value="1"/>
</dbReference>
<dbReference type="Proteomes" id="UP000315471">
    <property type="component" value="Unassembled WGS sequence"/>
</dbReference>
<keyword evidence="5" id="KW-1185">Reference proteome</keyword>
<dbReference type="AlphaFoldDB" id="A0A5C6DLL8"/>
<feature type="domain" description="Bacterial sugar transferase" evidence="3">
    <location>
        <begin position="48"/>
        <end position="243"/>
    </location>
</feature>
<evidence type="ECO:0000313" key="4">
    <source>
        <dbReference type="EMBL" id="TWU35809.1"/>
    </source>
</evidence>
<dbReference type="Pfam" id="PF02397">
    <property type="entry name" value="Bac_transf"/>
    <property type="match status" value="1"/>
</dbReference>
<organism evidence="4 5">
    <name type="scientific">Novipirellula aureliae</name>
    <dbReference type="NCBI Taxonomy" id="2527966"/>
    <lineage>
        <taxon>Bacteria</taxon>
        <taxon>Pseudomonadati</taxon>
        <taxon>Planctomycetota</taxon>
        <taxon>Planctomycetia</taxon>
        <taxon>Pirellulales</taxon>
        <taxon>Pirellulaceae</taxon>
        <taxon>Novipirellula</taxon>
    </lineage>
</organism>
<protein>
    <submittedName>
        <fullName evidence="4">Putative sugar transferase EpsL</fullName>
        <ecNumber evidence="4">2.-.-.-</ecNumber>
    </submittedName>
</protein>
<dbReference type="OrthoDB" id="9766874at2"/>
<comment type="similarity">
    <text evidence="1">Belongs to the bacterial sugar transferase family.</text>
</comment>
<gene>
    <name evidence="4" type="primary">epsL_3</name>
    <name evidence="4" type="ORF">Q31b_52440</name>
</gene>
<keyword evidence="2" id="KW-1133">Transmembrane helix</keyword>
<keyword evidence="2" id="KW-0812">Transmembrane</keyword>
<keyword evidence="4" id="KW-0808">Transferase</keyword>
<dbReference type="GO" id="GO:0016780">
    <property type="term" value="F:phosphotransferase activity, for other substituted phosphate groups"/>
    <property type="evidence" value="ECO:0007669"/>
    <property type="project" value="TreeGrafter"/>
</dbReference>
<keyword evidence="2" id="KW-0472">Membrane</keyword>
<feature type="transmembrane region" description="Helical" evidence="2">
    <location>
        <begin position="50"/>
        <end position="74"/>
    </location>
</feature>
<comment type="caution">
    <text evidence="4">The sequence shown here is derived from an EMBL/GenBank/DDBJ whole genome shotgun (WGS) entry which is preliminary data.</text>
</comment>
<evidence type="ECO:0000259" key="3">
    <source>
        <dbReference type="Pfam" id="PF02397"/>
    </source>
</evidence>
<name>A0A5C6DLL8_9BACT</name>
<evidence type="ECO:0000256" key="2">
    <source>
        <dbReference type="SAM" id="Phobius"/>
    </source>
</evidence>
<dbReference type="EC" id="2.-.-.-" evidence="4"/>
<reference evidence="4 5" key="1">
    <citation type="submission" date="2019-02" db="EMBL/GenBank/DDBJ databases">
        <title>Deep-cultivation of Planctomycetes and their phenomic and genomic characterization uncovers novel biology.</title>
        <authorList>
            <person name="Wiegand S."/>
            <person name="Jogler M."/>
            <person name="Boedeker C."/>
            <person name="Pinto D."/>
            <person name="Vollmers J."/>
            <person name="Rivas-Marin E."/>
            <person name="Kohn T."/>
            <person name="Peeters S.H."/>
            <person name="Heuer A."/>
            <person name="Rast P."/>
            <person name="Oberbeckmann S."/>
            <person name="Bunk B."/>
            <person name="Jeske O."/>
            <person name="Meyerdierks A."/>
            <person name="Storesund J.E."/>
            <person name="Kallscheuer N."/>
            <person name="Luecker S."/>
            <person name="Lage O.M."/>
            <person name="Pohl T."/>
            <person name="Merkel B.J."/>
            <person name="Hornburger P."/>
            <person name="Mueller R.-W."/>
            <person name="Bruemmer F."/>
            <person name="Labrenz M."/>
            <person name="Spormann A.M."/>
            <person name="Op Den Camp H."/>
            <person name="Overmann J."/>
            <person name="Amann R."/>
            <person name="Jetten M.S.M."/>
            <person name="Mascher T."/>
            <person name="Medema M.H."/>
            <person name="Devos D.P."/>
            <person name="Kaster A.-K."/>
            <person name="Ovreas L."/>
            <person name="Rohde M."/>
            <person name="Galperin M.Y."/>
            <person name="Jogler C."/>
        </authorList>
    </citation>
    <scope>NUCLEOTIDE SEQUENCE [LARGE SCALE GENOMIC DNA]</scope>
    <source>
        <strain evidence="4 5">Q31b</strain>
    </source>
</reference>
<dbReference type="EMBL" id="SJPY01000009">
    <property type="protein sequence ID" value="TWU35809.1"/>
    <property type="molecule type" value="Genomic_DNA"/>
</dbReference>
<evidence type="ECO:0000256" key="1">
    <source>
        <dbReference type="ARBA" id="ARBA00006464"/>
    </source>
</evidence>
<evidence type="ECO:0000313" key="5">
    <source>
        <dbReference type="Proteomes" id="UP000315471"/>
    </source>
</evidence>
<accession>A0A5C6DLL8</accession>
<dbReference type="PANTHER" id="PTHR30576">
    <property type="entry name" value="COLANIC BIOSYNTHESIS UDP-GLUCOSE LIPID CARRIER TRANSFERASE"/>
    <property type="match status" value="1"/>
</dbReference>
<sequence length="248" mass="28229">MVSLKRYPASVTGAKTRTQAGAADTEVYCSDRADEFVQIKRRYTPAWKRTIDIVGIVVVLPLLAPLFVLVAAYIKLVSRGPVLFVQSRVGFGGEMFRIFKFRTMHVPKVSRDEKHRGYVASLSRADGTNETGTLKKPDYKNELIPGGERIRKLSIDELPQLFNVLLGNMSLVGPRPDVLKLNDYQTWQLRRFEVVPGMTGLWQVSGKNRLSFDQMIDLDIQYIETRSIATDLRIICRTFSVLLFERNE</sequence>
<proteinExistence type="inferred from homology"/>